<reference evidence="9 10" key="1">
    <citation type="journal article" date="2019" name="Genome Biol. Evol.">
        <title>Whole-Genome Sequencing of the Giant Devil Catfish, Bagarius yarrelli.</title>
        <authorList>
            <person name="Jiang W."/>
            <person name="Lv Y."/>
            <person name="Cheng L."/>
            <person name="Yang K."/>
            <person name="Chao B."/>
            <person name="Wang X."/>
            <person name="Li Y."/>
            <person name="Pan X."/>
            <person name="You X."/>
            <person name="Zhang Y."/>
            <person name="Yang J."/>
            <person name="Li J."/>
            <person name="Zhang X."/>
            <person name="Liu S."/>
            <person name="Sun C."/>
            <person name="Yang J."/>
            <person name="Shi Q."/>
        </authorList>
    </citation>
    <scope>NUCLEOTIDE SEQUENCE [LARGE SCALE GENOMIC DNA]</scope>
    <source>
        <strain evidence="9">JWS20170419001</strain>
        <tissue evidence="9">Muscle</tissue>
    </source>
</reference>
<evidence type="ECO:0000256" key="2">
    <source>
        <dbReference type="ARBA" id="ARBA00022553"/>
    </source>
</evidence>
<name>A0A556VBP8_BAGYA</name>
<evidence type="ECO:0000256" key="5">
    <source>
        <dbReference type="SAM" id="MobiDB-lite"/>
    </source>
</evidence>
<dbReference type="PROSITE" id="PS50021">
    <property type="entry name" value="CH"/>
    <property type="match status" value="1"/>
</dbReference>
<feature type="region of interest" description="Disordered" evidence="5">
    <location>
        <begin position="325"/>
        <end position="398"/>
    </location>
</feature>
<dbReference type="FunFam" id="1.10.418.10:FF:000023">
    <property type="entry name" value="EH domain-binding protein 1 isoform X1"/>
    <property type="match status" value="1"/>
</dbReference>
<evidence type="ECO:0000256" key="3">
    <source>
        <dbReference type="ARBA" id="ARBA00022753"/>
    </source>
</evidence>
<dbReference type="PANTHER" id="PTHR23167">
    <property type="entry name" value="CALPONIN HOMOLOGY DOMAIN-CONTAINING PROTEIN DDB_G0272472-RELATED"/>
    <property type="match status" value="1"/>
</dbReference>
<dbReference type="OrthoDB" id="8851913at2759"/>
<feature type="compositionally biased region" description="Polar residues" evidence="5">
    <location>
        <begin position="343"/>
        <end position="361"/>
    </location>
</feature>
<dbReference type="InterPro" id="IPR050540">
    <property type="entry name" value="F-actin_Monoox_Mical"/>
</dbReference>
<feature type="domain" description="BMERB" evidence="8">
    <location>
        <begin position="3085"/>
        <end position="3241"/>
    </location>
</feature>
<dbReference type="PANTHER" id="PTHR23167:SF91">
    <property type="entry name" value="EH DOMAIN-BINDING PROTEIN 1-LIKE PROTEIN 1"/>
    <property type="match status" value="1"/>
</dbReference>
<keyword evidence="4" id="KW-0175">Coiled coil</keyword>
<dbReference type="SMART" id="SM01203">
    <property type="entry name" value="DUF3585"/>
    <property type="match status" value="1"/>
</dbReference>
<dbReference type="Pfam" id="PF10358">
    <property type="entry name" value="NT-C2"/>
    <property type="match status" value="1"/>
</dbReference>
<feature type="domain" description="Calponin-homology (CH)" evidence="6">
    <location>
        <begin position="2853"/>
        <end position="2958"/>
    </location>
</feature>
<organism evidence="9 10">
    <name type="scientific">Bagarius yarrelli</name>
    <name type="common">Goonch</name>
    <name type="synonym">Bagrus yarrelli</name>
    <dbReference type="NCBI Taxonomy" id="175774"/>
    <lineage>
        <taxon>Eukaryota</taxon>
        <taxon>Metazoa</taxon>
        <taxon>Chordata</taxon>
        <taxon>Craniata</taxon>
        <taxon>Vertebrata</taxon>
        <taxon>Euteleostomi</taxon>
        <taxon>Actinopterygii</taxon>
        <taxon>Neopterygii</taxon>
        <taxon>Teleostei</taxon>
        <taxon>Ostariophysi</taxon>
        <taxon>Siluriformes</taxon>
        <taxon>Sisoridae</taxon>
        <taxon>Sisorinae</taxon>
        <taxon>Bagarius</taxon>
    </lineage>
</organism>
<evidence type="ECO:0000313" key="10">
    <source>
        <dbReference type="Proteomes" id="UP000319801"/>
    </source>
</evidence>
<dbReference type="InterPro" id="IPR019448">
    <property type="entry name" value="NT-C2"/>
</dbReference>
<dbReference type="PROSITE" id="PS51840">
    <property type="entry name" value="C2_NT"/>
    <property type="match status" value="1"/>
</dbReference>
<dbReference type="EMBL" id="VCAZ01000216">
    <property type="protein sequence ID" value="TTI61485.1"/>
    <property type="molecule type" value="Genomic_DNA"/>
</dbReference>
<evidence type="ECO:0000256" key="1">
    <source>
        <dbReference type="ARBA" id="ARBA00004177"/>
    </source>
</evidence>
<dbReference type="SMART" id="SM00033">
    <property type="entry name" value="CH"/>
    <property type="match status" value="1"/>
</dbReference>
<feature type="domain" description="C2 NT-type" evidence="7">
    <location>
        <begin position="8"/>
        <end position="157"/>
    </location>
</feature>
<dbReference type="GO" id="GO:0005768">
    <property type="term" value="C:endosome"/>
    <property type="evidence" value="ECO:0007669"/>
    <property type="project" value="UniProtKB-SubCell"/>
</dbReference>
<keyword evidence="3" id="KW-0967">Endosome</keyword>
<comment type="caution">
    <text evidence="9">The sequence shown here is derived from an EMBL/GenBank/DDBJ whole genome shotgun (WGS) entry which is preliminary data.</text>
</comment>
<comment type="subcellular location">
    <subcellularLocation>
        <location evidence="1">Endosome</location>
    </subcellularLocation>
</comment>
<evidence type="ECO:0000259" key="8">
    <source>
        <dbReference type="PROSITE" id="PS51848"/>
    </source>
</evidence>
<evidence type="ECO:0000259" key="6">
    <source>
        <dbReference type="PROSITE" id="PS50021"/>
    </source>
</evidence>
<feature type="region of interest" description="Disordered" evidence="5">
    <location>
        <begin position="182"/>
        <end position="211"/>
    </location>
</feature>
<feature type="region of interest" description="Disordered" evidence="5">
    <location>
        <begin position="2613"/>
        <end position="2636"/>
    </location>
</feature>
<evidence type="ECO:0000259" key="7">
    <source>
        <dbReference type="PROSITE" id="PS51840"/>
    </source>
</evidence>
<feature type="compositionally biased region" description="Polar residues" evidence="5">
    <location>
        <begin position="388"/>
        <end position="398"/>
    </location>
</feature>
<dbReference type="Proteomes" id="UP000319801">
    <property type="component" value="Unassembled WGS sequence"/>
</dbReference>
<feature type="compositionally biased region" description="Low complexity" evidence="5">
    <location>
        <begin position="367"/>
        <end position="387"/>
    </location>
</feature>
<dbReference type="SUPFAM" id="SSF47576">
    <property type="entry name" value="Calponin-homology domain, CH-domain"/>
    <property type="match status" value="1"/>
</dbReference>
<dbReference type="InterPro" id="IPR036872">
    <property type="entry name" value="CH_dom_sf"/>
</dbReference>
<dbReference type="Pfam" id="PF00307">
    <property type="entry name" value="CH"/>
    <property type="match status" value="1"/>
</dbReference>
<dbReference type="InterPro" id="IPR022735">
    <property type="entry name" value="bMERB_dom"/>
</dbReference>
<dbReference type="Pfam" id="PF12130">
    <property type="entry name" value="bMERB_dom"/>
    <property type="match status" value="1"/>
</dbReference>
<protein>
    <submittedName>
        <fullName evidence="9">EH domain-binding protein 1-like protein 1</fullName>
    </submittedName>
</protein>
<feature type="region of interest" description="Disordered" evidence="5">
    <location>
        <begin position="3003"/>
        <end position="3069"/>
    </location>
</feature>
<feature type="region of interest" description="Disordered" evidence="5">
    <location>
        <begin position="429"/>
        <end position="459"/>
    </location>
</feature>
<evidence type="ECO:0000256" key="4">
    <source>
        <dbReference type="ARBA" id="ARBA00023054"/>
    </source>
</evidence>
<keyword evidence="2" id="KW-0597">Phosphoprotein</keyword>
<proteinExistence type="predicted"/>
<dbReference type="Gene3D" id="1.10.418.10">
    <property type="entry name" value="Calponin-like domain"/>
    <property type="match status" value="1"/>
</dbReference>
<gene>
    <name evidence="9" type="ORF">Baya_15461</name>
</gene>
<keyword evidence="10" id="KW-1185">Reference proteome</keyword>
<dbReference type="PROSITE" id="PS51848">
    <property type="entry name" value="BMERB"/>
    <property type="match status" value="1"/>
</dbReference>
<accession>A0A556VBP8</accession>
<dbReference type="InterPro" id="IPR001715">
    <property type="entry name" value="CH_dom"/>
</dbReference>
<sequence>MTSVWKRLQRVGKKASKFQFVASFHELTVECNNKWQPDKLRVVWTRRNRRICTKLHGWQPGIKNPYRGTVLWQVPENVDITVTLFKDPNADEFEDKDWTFIIENETKGHRKVLASVDVNMKKFANVTSATFDLMLKLKPLSVKVVDATLKLSLTCIFLKEGKATDEDMQSLASLMSLKPSDIGNMEDFNDSDDEDQKTNTGTGRSVAPMASLSPVKKVQDEAWRPALDTNPFATVHSEMDLRSSSSVSSSSSSYVPNMPHQASHLFQTSLKPSLTTHYTAPTDLSDLSGSSQPPRPTLYDFTVPAFTRAHPPALPKIFQPAAGSVPVSVSRKPSGGQADISISEVSGSRASNPRPLSTTFPGPSAPPFSLSSTSSSFPSSSQLTSPPAISQTAAVSPDSSVFGQFPPASVPPPATCPLKSFRASLPELGSTLTKPTSMPLASDTATWQREWRSPEVKPSLCPTPITLGDPIYQQEVQSSDTLHRPASVSSPFTANPFTSPINTPLSFSPVTKTVPYSTPNVPPRVAPPLSPSLEVASSSSLPSCLVFLLFQQNPCRLPTLFMLVHFHKSALPLYLFHLYTLIPPLSHHLLYLSLLLMFVLSCHLFHFASPSSTAAVDPEGNPSDVAQPDPFHRVQTLEWRHQVVPTVFRPNVHRPTGLFNVNDPTYPFSPSSPPPVVPGSQIHPQTTIAQSIIGHIPVPLSVTSKELHRQLSILQEEDIPNAVCPGEEKADTKINAHQTKDTKSSHRTAGNITIGNHEPVFELQIVKPAPRDAGVMAKRRIVSFPWGTNAVEARYQDHCNAKSVSRVLKDIPRLSMDEGLNHTWHEVQAGKQDRQCMKTPILWREDNDRKNTVIGCQVFNLHSAMEQTPKSMVTQMKLTPKAPSVPQAHSFKVPNHDMGVAEKTPSNTTSQTNSSSVIVKKSISLLDEANCAVSQVTEAQSVLPDKEENLKLRNVATNLNNTQPDEQKIAEFKFSPEKSEIIQGEKNNADFLPFCPSTPIFITPSRDPNGFESTRIREKVGNLPIDCQKSNEDSEIVKNFEDMSGCSDHAHSSKFAQLQKTEIIADNSGTDILSDPKSLQISEFLSGKDVKMEKNVQWPKECSFLEESQETRTNTLASKETENQDRHCFKHMHEPQLSENSISETLLPQSSMADNTKICREPSMVSILPSCPRTALVAGLPSLYLNEKASKLQFFEGSVRVMPCRTKPPTLIYNLGRNYLDIETLSKTVLMKPTCPKSVSVPGFPSVPLRTPDIYFTVNLLPTCPKVSRTSGLPSRLPFTMPEPESWPKNNMVLWERTKKKSKVQIIHSFTESPDMFKSRILIRTCCFTASKVPGFPSIPRPIPQEHPSIINMLPSCPKMSGIAGFPAIYNTKQNVLPYQFNSTPLYVMPSKKSQMRLISDLKKPYYDTRQIKNMVSLKLTCPETAVPGFPSAPVYIEKVPNAVSLCPTCPATSEISGMPSKLPVIEPNIKTYRHMVSVILWKRQLKKSDPNILVMPSYDAEAGKLMTLIRPTCSTQPRISGFPSAPKFSNKKQQNNVNMRHFCPNISKIAGFPSLTIMETDQDIQQWRLIGEHVIRIPKKKMSDLLIVLSQIGNKYKEKVDFIKTMVALVPSCPQKARYPGFPSLPKFSMTKTLTEENNHLKECDITMPHLTNSLDIHKGSHVNETKLSPNFLEENKDNVEVWPGSKEGEKGILESGIKCTDADFQTSDDYTHKTLTQRAEKPIDRYEDEKETVDSICKVGPPLCESQSKIQQGKWLPNMADLFPSCPRNCRVPGFPSTAMTITYETEEMDWLKNVNTLWKSGTKSVKPPQYMPISQYDTKTIGNIISLAYSCPNKSSISGFPSAKKEKISEMSSLHTSCSKISSRVAGMPLSAIIQEDKPHVEWLNSKGCLWDKQSKKKIAFIINTPVRYSKIFNMMVAIVPTCPNRALIPGFPSAPCSNKGWKGETVNTSLTVSIDFEAAGPKNASVAQINGGTTSEIQAKVFPSVIRLSPTCPTCSKIPGCPSKQVSNNSVWAFDYTPNLRKSSKEITVHFTESVKAATKTKKNMSLLSTCPLAARIPGFPSAQQRKGQEPNMQNIRPSCQMRSHIAGFQSIQIPRSSNWPKNQIILTKMQKRNPTIIINKAKQNKTLLKCNIALLPTCPYKTCIPGFPSVPEPKMENIFHSCPKRSNTVGFPSKDGTEASDWLHSNLNTIQLCCSASRQKLFFIENKTDTTRDLKKSMFALAPTCPPLTVIAGFPFAPKPKVSFNMVNLQPCIPKTSKIDGLQSGKRTHTYVWLMEKKSLWKKSLNATSDIHDHLYFVFSCDQLEHYNRKNMIALAPTCPREAQAPGFPSVPYIKVDKFYLRKELDMKSLQNSCPGFALIPGFPSVNTDSSVTSSWKIPDKPMWIKPVKQKPVLILNTAKHFDPHVTLVLLAPTCPDRARIPGFPSVRKLMYTITALLPSCSYASSIPGMPSKKQIRQDFTLQDRVLPALSLFVKKPLKTKSLSISHDLPTVEDKTVMSSLVYCCPSKSRTPGFPSNSPKPSRQISISVANPTQTQTPAKPCKTPLRDKLHQIDKQDLNLDVKLSGKTCSGFDAVAAMLQPSASGAHADIQWTTDGARSFVDPAKVSVKPRKPRCEPADEPMSQKALHVSSTEPQEFKFPVSAEPYMWHLADSRSETSLCSKDVDSWLTGNKEHSQMKKWPPLTEADLHEITKEGEENDPHALVQSSETTKKKIFVLDQKTEEELLDKPFLSVRGPQNHSAQEISTLIQPTSSKPQREGITTSTLTSQHKYSEVQNKKASVLEFSQPPPQETVKSRYQESVLTAAVKDQETILPSLDVTTALPHGSKMNRNLNKEFSHTKECVLTSLVGSSQSLLKWCQDVTQGHKGLKITNFSTSWRNGLAFCAILHNFHPDKVNFEMLDPYDIKRNNKQAFDGFAELGISRLIEPSDMVLQAVPDRLIVMTYLSQIRAHFTGQELSVVQIEQNSNESSYAVGEKIQNTDPDAAARYYAEKFQTSQLAQETAGDVPENETKENSNTNGSFVPPPRIKRTGANQAGGLEGAQVPVAPPRTHASSTKSFSHLKDADLVKKRRSQLKGESFEETGMQEKTTTAEDVSQYVLSEMQALEAEQRQIDHRADIVEQKLRRLMESGSDRAEEEKLIQEWFTLVNKKNALIRRQDHLQLLQEEHDLERRFELLKGELRDLMAVEEWQKTQAHKTREHLLLQELVSLVNQRDELVHDMDAKERGALEEDERLERGLELRRRKYGSQKEKCVIQ</sequence>
<evidence type="ECO:0000313" key="9">
    <source>
        <dbReference type="EMBL" id="TTI61485.1"/>
    </source>
</evidence>